<dbReference type="EMBL" id="JAAIIH010000002">
    <property type="protein sequence ID" value="NMN00126.1"/>
    <property type="molecule type" value="Genomic_DNA"/>
</dbReference>
<evidence type="ECO:0000313" key="3">
    <source>
        <dbReference type="EMBL" id="NMN00126.1"/>
    </source>
</evidence>
<dbReference type="Proteomes" id="UP000588277">
    <property type="component" value="Unassembled WGS sequence"/>
</dbReference>
<dbReference type="Pfam" id="PF12773">
    <property type="entry name" value="DZR"/>
    <property type="match status" value="1"/>
</dbReference>
<proteinExistence type="predicted"/>
<accession>A0A7Y0HXC1</accession>
<comment type="caution">
    <text evidence="3">The sequence shown here is derived from an EMBL/GenBank/DDBJ whole genome shotgun (WGS) entry which is preliminary data.</text>
</comment>
<protein>
    <submittedName>
        <fullName evidence="3">Double zinc ribbon</fullName>
    </submittedName>
</protein>
<keyword evidence="1" id="KW-0472">Membrane</keyword>
<keyword evidence="1" id="KW-0812">Transmembrane</keyword>
<gene>
    <name evidence="3" type="ORF">G1C96_0703</name>
</gene>
<evidence type="ECO:0000313" key="4">
    <source>
        <dbReference type="Proteomes" id="UP000588277"/>
    </source>
</evidence>
<dbReference type="InterPro" id="IPR025874">
    <property type="entry name" value="DZR"/>
</dbReference>
<feature type="transmembrane region" description="Helical" evidence="1">
    <location>
        <begin position="89"/>
        <end position="109"/>
    </location>
</feature>
<dbReference type="RefSeq" id="WP_169275297.1">
    <property type="nucleotide sequence ID" value="NZ_JAAIIH010000002.1"/>
</dbReference>
<reference evidence="3 4" key="1">
    <citation type="submission" date="2020-02" db="EMBL/GenBank/DDBJ databases">
        <title>Characterization of phylogenetic diversity of novel bifidobacterial species isolated in Czech ZOOs.</title>
        <authorList>
            <person name="Lugli G.A."/>
            <person name="Vera N.B."/>
            <person name="Ventura M."/>
        </authorList>
    </citation>
    <scope>NUCLEOTIDE SEQUENCE [LARGE SCALE GENOMIC DNA]</scope>
    <source>
        <strain evidence="3 4">DSM 109958</strain>
    </source>
</reference>
<name>A0A7Y0HXC1_9BIFI</name>
<keyword evidence="1" id="KW-1133">Transmembrane helix</keyword>
<evidence type="ECO:0000259" key="2">
    <source>
        <dbReference type="Pfam" id="PF12773"/>
    </source>
</evidence>
<feature type="domain" description="DZANK-type" evidence="2">
    <location>
        <begin position="5"/>
        <end position="55"/>
    </location>
</feature>
<evidence type="ECO:0000256" key="1">
    <source>
        <dbReference type="SAM" id="Phobius"/>
    </source>
</evidence>
<organism evidence="3 4">
    <name type="scientific">Bifidobacterium moraviense</name>
    <dbReference type="NCBI Taxonomy" id="2675323"/>
    <lineage>
        <taxon>Bacteria</taxon>
        <taxon>Bacillati</taxon>
        <taxon>Actinomycetota</taxon>
        <taxon>Actinomycetes</taxon>
        <taxon>Bifidobacteriales</taxon>
        <taxon>Bifidobacteriaceae</taxon>
        <taxon>Bifidobacterium</taxon>
    </lineage>
</organism>
<sequence>MSQHCNRCHAVLDDDAKFCPNCGQKVERTDDLGRRLCANCGSPMSDDARFCRQCGTKAAVPNKADQLRTMTAQANEALQRDPWVLARPALVIIAITVVFAIALSANASLNSMFNQRAFQATQAAKTAETEDLYAQCQALMPDLETAKDKAKAYLDANSQYDVNDNVNTAHLSGIYVQYRYLKTALYTANGVECDPNDDPSDLRKSIDSAAGLPPNITSTISKCQKELTEDPGGYKAAKRSHFN</sequence>
<dbReference type="AlphaFoldDB" id="A0A7Y0HXC1"/>
<keyword evidence="4" id="KW-1185">Reference proteome</keyword>
<dbReference type="PANTHER" id="PTHR40038">
    <property type="entry name" value="MEMBRANE-ASSOCIATED PROTEIN TCAA"/>
    <property type="match status" value="1"/>
</dbReference>
<dbReference type="PANTHER" id="PTHR40038:SF1">
    <property type="entry name" value="MEMBRANE-ASSOCIATED PROTEIN TCAA"/>
    <property type="match status" value="1"/>
</dbReference>